<sequence length="229" mass="25170">MPGPVCYSNQVNKGGGNQYNGDFSIYCGPPETFNGNRSLDTVSSPKRDLEIPALPKSGPDVEDVPSRDCESEDAGDTCVVNGGTSIALDNDTPARRKEAVDHQTPQYKGREEHPDVGTQQPAKPSTSGEGCPCDKLQLGLLHKQNVRLVAAHWHGDYAERELEYFKSHGKPTAAIYLDDPSKRLTTIEGIVADVERGSILWCWECRKDTKYDFRLGGGEHHGAFLRRVS</sequence>
<evidence type="ECO:0000313" key="2">
    <source>
        <dbReference type="EMBL" id="KAK0371314.1"/>
    </source>
</evidence>
<gene>
    <name evidence="2" type="ORF">CLIM01_11337</name>
</gene>
<feature type="compositionally biased region" description="Polar residues" evidence="1">
    <location>
        <begin position="117"/>
        <end position="128"/>
    </location>
</feature>
<name>A0ABQ9PIB0_9PEZI</name>
<dbReference type="EMBL" id="JARUPT010000456">
    <property type="protein sequence ID" value="KAK0371314.1"/>
    <property type="molecule type" value="Genomic_DNA"/>
</dbReference>
<accession>A0ABQ9PIB0</accession>
<evidence type="ECO:0000313" key="3">
    <source>
        <dbReference type="Proteomes" id="UP001169217"/>
    </source>
</evidence>
<feature type="compositionally biased region" description="Basic and acidic residues" evidence="1">
    <location>
        <begin position="92"/>
        <end position="101"/>
    </location>
</feature>
<feature type="compositionally biased region" description="Polar residues" evidence="1">
    <location>
        <begin position="33"/>
        <end position="44"/>
    </location>
</feature>
<comment type="caution">
    <text evidence="2">The sequence shown here is derived from an EMBL/GenBank/DDBJ whole genome shotgun (WGS) entry which is preliminary data.</text>
</comment>
<keyword evidence="3" id="KW-1185">Reference proteome</keyword>
<organism evidence="2 3">
    <name type="scientific">Colletotrichum limetticola</name>
    <dbReference type="NCBI Taxonomy" id="1209924"/>
    <lineage>
        <taxon>Eukaryota</taxon>
        <taxon>Fungi</taxon>
        <taxon>Dikarya</taxon>
        <taxon>Ascomycota</taxon>
        <taxon>Pezizomycotina</taxon>
        <taxon>Sordariomycetes</taxon>
        <taxon>Hypocreomycetidae</taxon>
        <taxon>Glomerellales</taxon>
        <taxon>Glomerellaceae</taxon>
        <taxon>Colletotrichum</taxon>
        <taxon>Colletotrichum acutatum species complex</taxon>
    </lineage>
</organism>
<evidence type="ECO:0000256" key="1">
    <source>
        <dbReference type="SAM" id="MobiDB-lite"/>
    </source>
</evidence>
<feature type="region of interest" description="Disordered" evidence="1">
    <location>
        <begin position="1"/>
        <end position="20"/>
    </location>
</feature>
<dbReference type="Proteomes" id="UP001169217">
    <property type="component" value="Unassembled WGS sequence"/>
</dbReference>
<feature type="region of interest" description="Disordered" evidence="1">
    <location>
        <begin position="32"/>
        <end position="130"/>
    </location>
</feature>
<proteinExistence type="predicted"/>
<protein>
    <submittedName>
        <fullName evidence="2">Uncharacterized protein</fullName>
    </submittedName>
</protein>
<reference evidence="2" key="1">
    <citation type="submission" date="2023-04" db="EMBL/GenBank/DDBJ databases">
        <title>Colletotrichum limetticola genome sequence.</title>
        <authorList>
            <person name="Baroncelli R."/>
        </authorList>
    </citation>
    <scope>NUCLEOTIDE SEQUENCE</scope>
    <source>
        <strain evidence="2">KLA-Anderson</strain>
    </source>
</reference>